<reference evidence="3 4" key="1">
    <citation type="journal article" date="2016" name="Nat. Commun.">
        <title>Thousands of microbial genomes shed light on interconnected biogeochemical processes in an aquifer system.</title>
        <authorList>
            <person name="Anantharaman K."/>
            <person name="Brown C.T."/>
            <person name="Hug L.A."/>
            <person name="Sharon I."/>
            <person name="Castelle C.J."/>
            <person name="Probst A.J."/>
            <person name="Thomas B.C."/>
            <person name="Singh A."/>
            <person name="Wilkins M.J."/>
            <person name="Karaoz U."/>
            <person name="Brodie E.L."/>
            <person name="Williams K.H."/>
            <person name="Hubbard S.S."/>
            <person name="Banfield J.F."/>
        </authorList>
    </citation>
    <scope>NUCLEOTIDE SEQUENCE [LARGE SCALE GENOMIC DNA]</scope>
</reference>
<name>A0A1F7UM94_9BACT</name>
<gene>
    <name evidence="3" type="ORF">A3J43_02100</name>
</gene>
<evidence type="ECO:0000313" key="3">
    <source>
        <dbReference type="EMBL" id="OGL79413.1"/>
    </source>
</evidence>
<feature type="transmembrane region" description="Helical" evidence="2">
    <location>
        <begin position="104"/>
        <end position="121"/>
    </location>
</feature>
<dbReference type="STRING" id="1802397.A3J43_02100"/>
<feature type="transmembrane region" description="Helical" evidence="2">
    <location>
        <begin position="427"/>
        <end position="447"/>
    </location>
</feature>
<accession>A0A1F7UM94</accession>
<evidence type="ECO:0000313" key="4">
    <source>
        <dbReference type="Proteomes" id="UP000176604"/>
    </source>
</evidence>
<keyword evidence="2" id="KW-1133">Transmembrane helix</keyword>
<sequence length="613" mass="68705">MLAAGIIFSTLVFSGISLWKYDTLRYNARDLAIYNQVIFQLAEKESRIKNLESRIDGELSIPKFQILTSQFYSTIQGHNYLGDHVEPMLLLLVPFYRLFPDPRTLLVLQTIALALAAIPLYKITKNLIQRHSGLDPESRNKKIKQQNSPPFSFLDSRRSLHHGGIRDGNDTFAHWLPALVAILWLLHPAVQNANLFEFHSLSFAPLILFLLFYSYLNLSQKLTAKNYLLFTLFLLLSLSIREDVALVIFMLGLLMLWQGRRMRHLIPLSIVTLVISAGWFIAAQKIISAFSPSHGYQYRIYYQWLSEFDSFGEAVRGLAAHILTLQNLEMLIGLLLPLLFLPLLKPKWLLVALPPFAAVILSRSGGSALVWQTHYSLLILPGLFLAFLKVVTNYLHPASPPKHASKKTFALFTIVNRTNALTGDIRILFIGIFIATGGSAIAFGPIVPAVKAIAAKHHPMAHDWNLITSIPPGASVAATDRFLAPLSSRENITLLPLMLLDIQQYGVAPYPLTQPDYLLLDEEDVWADLVQAQSLAWTALFASNMIPRFRTLLAEGNYGIIAREGSAFLLEKNKRQTTIPPFSFEERGVEGLTGGLTLDRLGSVKLVTDITDR</sequence>
<organism evidence="3 4">
    <name type="scientific">Candidatus Uhrbacteria bacterium RIFCSPHIGHO2_12_FULL_54_23</name>
    <dbReference type="NCBI Taxonomy" id="1802397"/>
    <lineage>
        <taxon>Bacteria</taxon>
        <taxon>Candidatus Uhriibacteriota</taxon>
    </lineage>
</organism>
<dbReference type="EMBL" id="MGEF01000009">
    <property type="protein sequence ID" value="OGL79413.1"/>
    <property type="molecule type" value="Genomic_DNA"/>
</dbReference>
<keyword evidence="1" id="KW-0175">Coiled coil</keyword>
<feature type="transmembrane region" description="Helical" evidence="2">
    <location>
        <begin position="265"/>
        <end position="287"/>
    </location>
</feature>
<evidence type="ECO:0008006" key="5">
    <source>
        <dbReference type="Google" id="ProtNLM"/>
    </source>
</evidence>
<feature type="transmembrane region" description="Helical" evidence="2">
    <location>
        <begin position="377"/>
        <end position="396"/>
    </location>
</feature>
<feature type="transmembrane region" description="Helical" evidence="2">
    <location>
        <begin position="318"/>
        <end position="341"/>
    </location>
</feature>
<dbReference type="AlphaFoldDB" id="A0A1F7UM94"/>
<feature type="transmembrane region" description="Helical" evidence="2">
    <location>
        <begin position="195"/>
        <end position="215"/>
    </location>
</feature>
<feature type="transmembrane region" description="Helical" evidence="2">
    <location>
        <begin position="227"/>
        <end position="253"/>
    </location>
</feature>
<dbReference type="InterPro" id="IPR018650">
    <property type="entry name" value="STSV1_Orf64"/>
</dbReference>
<proteinExistence type="predicted"/>
<dbReference type="Pfam" id="PF09852">
    <property type="entry name" value="DUF2079"/>
    <property type="match status" value="2"/>
</dbReference>
<keyword evidence="2" id="KW-0472">Membrane</keyword>
<protein>
    <recommendedName>
        <fullName evidence="5">DUF2079 domain-containing protein</fullName>
    </recommendedName>
</protein>
<evidence type="ECO:0000256" key="2">
    <source>
        <dbReference type="SAM" id="Phobius"/>
    </source>
</evidence>
<feature type="transmembrane region" description="Helical" evidence="2">
    <location>
        <begin position="348"/>
        <end position="371"/>
    </location>
</feature>
<evidence type="ECO:0000256" key="1">
    <source>
        <dbReference type="SAM" id="Coils"/>
    </source>
</evidence>
<feature type="coiled-coil region" evidence="1">
    <location>
        <begin position="34"/>
        <end position="61"/>
    </location>
</feature>
<dbReference type="Proteomes" id="UP000176604">
    <property type="component" value="Unassembled WGS sequence"/>
</dbReference>
<keyword evidence="2" id="KW-0812">Transmembrane</keyword>
<comment type="caution">
    <text evidence="3">The sequence shown here is derived from an EMBL/GenBank/DDBJ whole genome shotgun (WGS) entry which is preliminary data.</text>
</comment>